<name>A0A1F6DY95_9BACT</name>
<evidence type="ECO:0000313" key="2">
    <source>
        <dbReference type="EMBL" id="OGG66366.1"/>
    </source>
</evidence>
<dbReference type="EMBL" id="MFLK01000010">
    <property type="protein sequence ID" value="OGG66366.1"/>
    <property type="molecule type" value="Genomic_DNA"/>
</dbReference>
<feature type="transmembrane region" description="Helical" evidence="1">
    <location>
        <begin position="6"/>
        <end position="27"/>
    </location>
</feature>
<reference evidence="2 3" key="1">
    <citation type="journal article" date="2016" name="Nat. Commun.">
        <title>Thousands of microbial genomes shed light on interconnected biogeochemical processes in an aquifer system.</title>
        <authorList>
            <person name="Anantharaman K."/>
            <person name="Brown C.T."/>
            <person name="Hug L.A."/>
            <person name="Sharon I."/>
            <person name="Castelle C.J."/>
            <person name="Probst A.J."/>
            <person name="Thomas B.C."/>
            <person name="Singh A."/>
            <person name="Wilkins M.J."/>
            <person name="Karaoz U."/>
            <person name="Brodie E.L."/>
            <person name="Williams K.H."/>
            <person name="Hubbard S.S."/>
            <person name="Banfield J.F."/>
        </authorList>
    </citation>
    <scope>NUCLEOTIDE SEQUENCE [LARGE SCALE GENOMIC DNA]</scope>
</reference>
<gene>
    <name evidence="2" type="ORF">A3D71_02385</name>
</gene>
<evidence type="ECO:0008006" key="4">
    <source>
        <dbReference type="Google" id="ProtNLM"/>
    </source>
</evidence>
<accession>A0A1F6DY95</accession>
<dbReference type="AlphaFoldDB" id="A0A1F6DY95"/>
<protein>
    <recommendedName>
        <fullName evidence="4">General secretion pathway protein GspM</fullName>
    </recommendedName>
</protein>
<evidence type="ECO:0000256" key="1">
    <source>
        <dbReference type="SAM" id="Phobius"/>
    </source>
</evidence>
<dbReference type="Proteomes" id="UP000177652">
    <property type="component" value="Unassembled WGS sequence"/>
</dbReference>
<comment type="caution">
    <text evidence="2">The sequence shown here is derived from an EMBL/GenBank/DDBJ whole genome shotgun (WGS) entry which is preliminary data.</text>
</comment>
<organism evidence="2 3">
    <name type="scientific">Candidatus Kaiserbacteria bacterium RIFCSPHIGHO2_02_FULL_55_20</name>
    <dbReference type="NCBI Taxonomy" id="1798497"/>
    <lineage>
        <taxon>Bacteria</taxon>
        <taxon>Candidatus Kaiseribacteriota</taxon>
    </lineage>
</organism>
<keyword evidence="1" id="KW-0472">Membrane</keyword>
<sequence>MLYRTLPAFLVLTLAVVAWGLVALFAWTISVDEAARSASAGDEQKAVITNAAALRMHTLAQETAGDGETLKKLLNVDVVSASYMIEEVGKIAGVAVKLSDAQPENTQSTDASGPKAVGFVVAADGKFPALMHAARLFETLPVPSSVTRLDIERTPQSSGKPSGLWHMNVYIRALTTSDI</sequence>
<keyword evidence="1" id="KW-1133">Transmembrane helix</keyword>
<evidence type="ECO:0000313" key="3">
    <source>
        <dbReference type="Proteomes" id="UP000177652"/>
    </source>
</evidence>
<dbReference type="STRING" id="1798497.A3D71_02385"/>
<keyword evidence="1" id="KW-0812">Transmembrane</keyword>
<proteinExistence type="predicted"/>